<dbReference type="GO" id="GO:0005545">
    <property type="term" value="F:1-phosphatidylinositol binding"/>
    <property type="evidence" value="ECO:0007669"/>
    <property type="project" value="InterPro"/>
</dbReference>
<evidence type="ECO:0000259" key="9">
    <source>
        <dbReference type="PROSITE" id="PS50942"/>
    </source>
</evidence>
<dbReference type="SMART" id="SM00273">
    <property type="entry name" value="ENTH"/>
    <property type="match status" value="1"/>
</dbReference>
<feature type="region of interest" description="Disordered" evidence="7">
    <location>
        <begin position="576"/>
        <end position="615"/>
    </location>
</feature>
<feature type="compositionally biased region" description="Low complexity" evidence="7">
    <location>
        <begin position="599"/>
        <end position="612"/>
    </location>
</feature>
<dbReference type="EMBL" id="CAJMWQ010000947">
    <property type="protein sequence ID" value="CAE6402276.1"/>
    <property type="molecule type" value="Genomic_DNA"/>
</dbReference>
<gene>
    <name evidence="10" type="ORF">RDB_LOCUS31847</name>
</gene>
<feature type="compositionally biased region" description="Polar residues" evidence="7">
    <location>
        <begin position="1127"/>
        <end position="1149"/>
    </location>
</feature>
<dbReference type="Gene3D" id="1.20.58.150">
    <property type="entry name" value="ANTH domain"/>
    <property type="match status" value="1"/>
</dbReference>
<feature type="compositionally biased region" description="Low complexity" evidence="7">
    <location>
        <begin position="955"/>
        <end position="1020"/>
    </location>
</feature>
<dbReference type="PANTHER" id="PTHR22951:SF5">
    <property type="entry name" value="PHOSPHATIDYLINOSITOL-BINDING CLATHRIN ASSEMBLY PROTEIN LAP"/>
    <property type="match status" value="1"/>
</dbReference>
<keyword evidence="5" id="KW-0677">Repeat</keyword>
<dbReference type="Pfam" id="PF07651">
    <property type="entry name" value="ANTH"/>
    <property type="match status" value="1"/>
</dbReference>
<dbReference type="InterPro" id="IPR013809">
    <property type="entry name" value="ENTH"/>
</dbReference>
<dbReference type="CDD" id="cd16988">
    <property type="entry name" value="ANTH_N_YAP180"/>
    <property type="match status" value="1"/>
</dbReference>
<evidence type="ECO:0000256" key="6">
    <source>
        <dbReference type="ARBA" id="ARBA00023136"/>
    </source>
</evidence>
<dbReference type="SUPFAM" id="SSF48464">
    <property type="entry name" value="ENTH/VHS domain"/>
    <property type="match status" value="1"/>
</dbReference>
<sequence>MASTDTPASVPAVEPQATNPLTSKFTEAERKAVDELRTRLPILLGEAYPNKPDAASAPFEIWGLNLYPERVDDARLDVVLVKFLRARWRAEFRTADTVNEQFDENIFGKLGYVHGKDKEGRPVTWRVGLMERGLREIDFVNVDAMVQVHDYAGVSMTSRDANSKKAAADASKLFQDYYPELLSAKFFVNVPAILNWIFWLFKPLVSAQTLAKMKVVGTGPQTIGKEMLPLVAADQLPTHLDNQSSRTVGLHITTTAPSPARYPSAAMSSFEKLVKLACKPKGAAPKSKYVDPLVSATYADDGSIHDICRALAPRFKEPNAMIVFKALIVLHSMIRQGQTDNVLKYLASSDVLRLRNVSNGQWDGYMAPQNIAHYAMYLDCRVRTYKDLKHDAIRVQSESNRDRSSADDDGPSARPLQRNKTVMGRKLRVMTVEKGLLRETKMVQRLTDSLLECKLYDDSLEDELNITSLRMLVKDLLVLFQAANEGVINVLEHYFEMSHVDAENALKIYQHFCKQTERVVNYLGIAKKLQNVLNVQIPNLRHAPVSLAKTLEEYIKDPNFEDNRLEYRNSRIIADGGSVSKKDEKAPETKPNPSVKIPENNTASSSTATESAKPGKSELMDFFSSIEQEQPSMFDPQSQSPTNHYFQQQSQFNPFLQRQMVAPQMTGMNGQQPFIQPQATGFNPNNPFPQQPQQPFLIPQATAVPFQAQPLQPQATAMPFIQPQQTAIPFLQPQDTARPFQPQQQQQPVSFLQPQMTGSNPFRQTILLPQTTGTPSNPFPSNPFPSNPFPSNPFPSNPGTPSIQPTATGTGPGIARPASTPIGGAERRPTIAALVPQVTGSRNPFGPVPAPPPPPVPKLPTLAELQGGAFSASFSSNSTGQNTNGASTIHTQPFGSGPFGQTNGTGNQIQSQPTGSKNVFDMSNIASSFAFGNNDNDATPKPDIKPLDPQATATSSFSGSSMFSAQPTGSSFSSTSTSLFGSGSSTFGSNSTPFNSGGSTSPFNTGSTSPFSSGSTTTPSLVPQVTGFGGSNVKPFKPTSSFGAELMDNFPGAKQDAPSLSFGSSLTSQPTGAFGGGLSSQPTGLGSQPTGLGSTMFGGGLSSQPTGAFNGSLLPQSTGLAGGANPFRTSTFNNLGNGPTPTSTGNNPFPSSTPTGSGQQQTQQHSFSLI</sequence>
<evidence type="ECO:0000259" key="8">
    <source>
        <dbReference type="PROSITE" id="PS50191"/>
    </source>
</evidence>
<feature type="compositionally biased region" description="Polar residues" evidence="7">
    <location>
        <begin position="1102"/>
        <end position="1119"/>
    </location>
</feature>
<evidence type="ECO:0000256" key="2">
    <source>
        <dbReference type="ARBA" id="ARBA00004496"/>
    </source>
</evidence>
<evidence type="ECO:0000256" key="4">
    <source>
        <dbReference type="ARBA" id="ARBA00022583"/>
    </source>
</evidence>
<dbReference type="SMART" id="SM00516">
    <property type="entry name" value="SEC14"/>
    <property type="match status" value="1"/>
</dbReference>
<feature type="region of interest" description="Disordered" evidence="7">
    <location>
        <begin position="1"/>
        <end position="23"/>
    </location>
</feature>
<organism evidence="10 11">
    <name type="scientific">Rhizoctonia solani</name>
    <dbReference type="NCBI Taxonomy" id="456999"/>
    <lineage>
        <taxon>Eukaryota</taxon>
        <taxon>Fungi</taxon>
        <taxon>Dikarya</taxon>
        <taxon>Basidiomycota</taxon>
        <taxon>Agaricomycotina</taxon>
        <taxon>Agaricomycetes</taxon>
        <taxon>Cantharellales</taxon>
        <taxon>Ceratobasidiaceae</taxon>
        <taxon>Rhizoctonia</taxon>
    </lineage>
</organism>
<dbReference type="InterPro" id="IPR045192">
    <property type="entry name" value="AP180-like"/>
</dbReference>
<dbReference type="FunFam" id="1.25.40.90:FF:000036">
    <property type="entry name" value="Unplaced genomic scaffold supercont1.4, whole genome shotgun sequence"/>
    <property type="match status" value="1"/>
</dbReference>
<feature type="compositionally biased region" description="Polar residues" evidence="7">
    <location>
        <begin position="1079"/>
        <end position="1093"/>
    </location>
</feature>
<dbReference type="SUPFAM" id="SSF89009">
    <property type="entry name" value="GAT-like domain"/>
    <property type="match status" value="1"/>
</dbReference>
<dbReference type="GO" id="GO:0005905">
    <property type="term" value="C:clathrin-coated pit"/>
    <property type="evidence" value="ECO:0007669"/>
    <property type="project" value="TreeGrafter"/>
</dbReference>
<dbReference type="SUPFAM" id="SSF52087">
    <property type="entry name" value="CRAL/TRIO domain"/>
    <property type="match status" value="1"/>
</dbReference>
<dbReference type="GO" id="GO:0048268">
    <property type="term" value="P:clathrin coat assembly"/>
    <property type="evidence" value="ECO:0007669"/>
    <property type="project" value="InterPro"/>
</dbReference>
<feature type="compositionally biased region" description="Polar residues" evidence="7">
    <location>
        <begin position="924"/>
        <end position="937"/>
    </location>
</feature>
<keyword evidence="6" id="KW-0472">Membrane</keyword>
<evidence type="ECO:0000256" key="3">
    <source>
        <dbReference type="ARBA" id="ARBA00022490"/>
    </source>
</evidence>
<dbReference type="Proteomes" id="UP000663826">
    <property type="component" value="Unassembled WGS sequence"/>
</dbReference>
<evidence type="ECO:0008006" key="12">
    <source>
        <dbReference type="Google" id="ProtNLM"/>
    </source>
</evidence>
<dbReference type="InterPro" id="IPR013182">
    <property type="entry name" value="DUF1720"/>
</dbReference>
<feature type="region of interest" description="Disordered" evidence="7">
    <location>
        <begin position="1047"/>
        <end position="1170"/>
    </location>
</feature>
<dbReference type="GO" id="GO:0000149">
    <property type="term" value="F:SNARE binding"/>
    <property type="evidence" value="ECO:0007669"/>
    <property type="project" value="TreeGrafter"/>
</dbReference>
<feature type="compositionally biased region" description="Polar residues" evidence="7">
    <location>
        <begin position="1061"/>
        <end position="1071"/>
    </location>
</feature>
<dbReference type="Pfam" id="PF08226">
    <property type="entry name" value="DUF1720"/>
    <property type="match status" value="1"/>
</dbReference>
<keyword evidence="4" id="KW-0254">Endocytosis</keyword>
<reference evidence="10" key="1">
    <citation type="submission" date="2021-01" db="EMBL/GenBank/DDBJ databases">
        <authorList>
            <person name="Kaushik A."/>
        </authorList>
    </citation>
    <scope>NUCLEOTIDE SEQUENCE</scope>
    <source>
        <strain evidence="10">AG1-1B</strain>
    </source>
</reference>
<evidence type="ECO:0000256" key="1">
    <source>
        <dbReference type="ARBA" id="ARBA00004170"/>
    </source>
</evidence>
<dbReference type="PROSITE" id="PS50191">
    <property type="entry name" value="CRAL_TRIO"/>
    <property type="match status" value="1"/>
</dbReference>
<dbReference type="GO" id="GO:0005546">
    <property type="term" value="F:phosphatidylinositol-4,5-bisphosphate binding"/>
    <property type="evidence" value="ECO:0007669"/>
    <property type="project" value="TreeGrafter"/>
</dbReference>
<dbReference type="PROSITE" id="PS50942">
    <property type="entry name" value="ENTH"/>
    <property type="match status" value="1"/>
</dbReference>
<dbReference type="InterPro" id="IPR036865">
    <property type="entry name" value="CRAL-TRIO_dom_sf"/>
</dbReference>
<dbReference type="Gene3D" id="1.25.40.90">
    <property type="match status" value="1"/>
</dbReference>
<feature type="region of interest" description="Disordered" evidence="7">
    <location>
        <begin position="395"/>
        <end position="418"/>
    </location>
</feature>
<dbReference type="AlphaFoldDB" id="A0A8H3A341"/>
<evidence type="ECO:0000313" key="11">
    <source>
        <dbReference type="Proteomes" id="UP000663826"/>
    </source>
</evidence>
<evidence type="ECO:0000256" key="7">
    <source>
        <dbReference type="SAM" id="MobiDB-lite"/>
    </source>
</evidence>
<dbReference type="PANTHER" id="PTHR22951">
    <property type="entry name" value="CLATHRIN ASSEMBLY PROTEIN"/>
    <property type="match status" value="1"/>
</dbReference>
<dbReference type="InterPro" id="IPR008942">
    <property type="entry name" value="ENTH_VHS"/>
</dbReference>
<protein>
    <recommendedName>
        <fullName evidence="12">ENTH domain-containing protein C19F8,03c [Schizosaccharomyces pombe 972h-]</fullName>
    </recommendedName>
</protein>
<feature type="compositionally biased region" description="Pro residues" evidence="7">
    <location>
        <begin position="777"/>
        <end position="798"/>
    </location>
</feature>
<dbReference type="Pfam" id="PF00650">
    <property type="entry name" value="CRAL_TRIO"/>
    <property type="match status" value="1"/>
</dbReference>
<feature type="domain" description="ENTH" evidence="9">
    <location>
        <begin position="262"/>
        <end position="392"/>
    </location>
</feature>
<dbReference type="GO" id="GO:0030136">
    <property type="term" value="C:clathrin-coated vesicle"/>
    <property type="evidence" value="ECO:0007669"/>
    <property type="project" value="InterPro"/>
</dbReference>
<feature type="compositionally biased region" description="Low complexity" evidence="7">
    <location>
        <begin position="1150"/>
        <end position="1164"/>
    </location>
</feature>
<accession>A0A8H3A341</accession>
<dbReference type="InterPro" id="IPR001251">
    <property type="entry name" value="CRAL-TRIO_dom"/>
</dbReference>
<dbReference type="GO" id="GO:0072583">
    <property type="term" value="P:clathrin-dependent endocytosis"/>
    <property type="evidence" value="ECO:0007669"/>
    <property type="project" value="InterPro"/>
</dbReference>
<evidence type="ECO:0000256" key="5">
    <source>
        <dbReference type="ARBA" id="ARBA00022737"/>
    </source>
</evidence>
<feature type="compositionally biased region" description="Polar residues" evidence="7">
    <location>
        <begin position="877"/>
        <end position="917"/>
    </location>
</feature>
<dbReference type="FunFam" id="1.20.58.150:FF:000004">
    <property type="entry name" value="ENTH domain protein"/>
    <property type="match status" value="1"/>
</dbReference>
<name>A0A8H3A341_9AGAM</name>
<comment type="caution">
    <text evidence="10">The sequence shown here is derived from an EMBL/GenBank/DDBJ whole genome shotgun (WGS) entry which is preliminary data.</text>
</comment>
<dbReference type="GO" id="GO:0032050">
    <property type="term" value="F:clathrin heavy chain binding"/>
    <property type="evidence" value="ECO:0007669"/>
    <property type="project" value="TreeGrafter"/>
</dbReference>
<keyword evidence="3" id="KW-0963">Cytoplasm</keyword>
<proteinExistence type="predicted"/>
<feature type="region of interest" description="Disordered" evidence="7">
    <location>
        <begin position="870"/>
        <end position="1033"/>
    </location>
</feature>
<dbReference type="Gene3D" id="3.40.525.10">
    <property type="entry name" value="CRAL-TRIO lipid binding domain"/>
    <property type="match status" value="1"/>
</dbReference>
<evidence type="ECO:0000313" key="10">
    <source>
        <dbReference type="EMBL" id="CAE6402276.1"/>
    </source>
</evidence>
<feature type="compositionally biased region" description="Basic and acidic residues" evidence="7">
    <location>
        <begin position="395"/>
        <end position="406"/>
    </location>
</feature>
<feature type="region of interest" description="Disordered" evidence="7">
    <location>
        <begin position="766"/>
        <end position="827"/>
    </location>
</feature>
<dbReference type="CDD" id="cd00170">
    <property type="entry name" value="SEC14"/>
    <property type="match status" value="1"/>
</dbReference>
<feature type="domain" description="CRAL-TRIO" evidence="8">
    <location>
        <begin position="52"/>
        <end position="248"/>
    </location>
</feature>
<dbReference type="GO" id="GO:0006900">
    <property type="term" value="P:vesicle budding from membrane"/>
    <property type="evidence" value="ECO:0007669"/>
    <property type="project" value="TreeGrafter"/>
</dbReference>
<feature type="compositionally biased region" description="Polar residues" evidence="7">
    <location>
        <begin position="799"/>
        <end position="809"/>
    </location>
</feature>
<dbReference type="InterPro" id="IPR011417">
    <property type="entry name" value="ANTH_dom"/>
</dbReference>
<dbReference type="InterPro" id="IPR014712">
    <property type="entry name" value="ANTH_dom_sf"/>
</dbReference>
<comment type="subcellular location">
    <subcellularLocation>
        <location evidence="2">Cytoplasm</location>
    </subcellularLocation>
    <subcellularLocation>
        <location evidence="1">Membrane</location>
        <topology evidence="1">Peripheral membrane protein</topology>
    </subcellularLocation>
</comment>